<keyword evidence="2" id="KW-1185">Reference proteome</keyword>
<evidence type="ECO:0000313" key="2">
    <source>
        <dbReference type="Proteomes" id="UP000265520"/>
    </source>
</evidence>
<protein>
    <submittedName>
        <fullName evidence="1">Uncharacterized protein</fullName>
    </submittedName>
</protein>
<feature type="non-terminal residue" evidence="1">
    <location>
        <position position="15"/>
    </location>
</feature>
<proteinExistence type="predicted"/>
<sequence length="15" mass="1666">MAALCCSSHVKKMTR</sequence>
<accession>A0A392WBU3</accession>
<comment type="caution">
    <text evidence="1">The sequence shown here is derived from an EMBL/GenBank/DDBJ whole genome shotgun (WGS) entry which is preliminary data.</text>
</comment>
<organism evidence="1 2">
    <name type="scientific">Trifolium medium</name>
    <dbReference type="NCBI Taxonomy" id="97028"/>
    <lineage>
        <taxon>Eukaryota</taxon>
        <taxon>Viridiplantae</taxon>
        <taxon>Streptophyta</taxon>
        <taxon>Embryophyta</taxon>
        <taxon>Tracheophyta</taxon>
        <taxon>Spermatophyta</taxon>
        <taxon>Magnoliopsida</taxon>
        <taxon>eudicotyledons</taxon>
        <taxon>Gunneridae</taxon>
        <taxon>Pentapetalae</taxon>
        <taxon>rosids</taxon>
        <taxon>fabids</taxon>
        <taxon>Fabales</taxon>
        <taxon>Fabaceae</taxon>
        <taxon>Papilionoideae</taxon>
        <taxon>50 kb inversion clade</taxon>
        <taxon>NPAAA clade</taxon>
        <taxon>Hologalegina</taxon>
        <taxon>IRL clade</taxon>
        <taxon>Trifolieae</taxon>
        <taxon>Trifolium</taxon>
    </lineage>
</organism>
<reference evidence="1 2" key="1">
    <citation type="journal article" date="2018" name="Front. Plant Sci.">
        <title>Red Clover (Trifolium pratense) and Zigzag Clover (T. medium) - A Picture of Genomic Similarities and Differences.</title>
        <authorList>
            <person name="Dluhosova J."/>
            <person name="Istvanek J."/>
            <person name="Nedelnik J."/>
            <person name="Repkova J."/>
        </authorList>
    </citation>
    <scope>NUCLEOTIDE SEQUENCE [LARGE SCALE GENOMIC DNA]</scope>
    <source>
        <strain evidence="2">cv. 10/8</strain>
        <tissue evidence="1">Leaf</tissue>
    </source>
</reference>
<evidence type="ECO:0000313" key="1">
    <source>
        <dbReference type="EMBL" id="MCI96305.1"/>
    </source>
</evidence>
<dbReference type="Proteomes" id="UP000265520">
    <property type="component" value="Unassembled WGS sequence"/>
</dbReference>
<dbReference type="EMBL" id="LXQA011411154">
    <property type="protein sequence ID" value="MCI96305.1"/>
    <property type="molecule type" value="Genomic_DNA"/>
</dbReference>
<name>A0A392WBU3_9FABA</name>